<evidence type="ECO:0000256" key="1">
    <source>
        <dbReference type="SAM" id="Phobius"/>
    </source>
</evidence>
<keyword evidence="1" id="KW-0472">Membrane</keyword>
<accession>A0A0F9KV44</accession>
<reference evidence="2" key="1">
    <citation type="journal article" date="2015" name="Nature">
        <title>Complex archaea that bridge the gap between prokaryotes and eukaryotes.</title>
        <authorList>
            <person name="Spang A."/>
            <person name="Saw J.H."/>
            <person name="Jorgensen S.L."/>
            <person name="Zaremba-Niedzwiedzka K."/>
            <person name="Martijn J."/>
            <person name="Lind A.E."/>
            <person name="van Eijk R."/>
            <person name="Schleper C."/>
            <person name="Guy L."/>
            <person name="Ettema T.J."/>
        </authorList>
    </citation>
    <scope>NUCLEOTIDE SEQUENCE</scope>
</reference>
<dbReference type="AlphaFoldDB" id="A0A0F9KV44"/>
<gene>
    <name evidence="2" type="ORF">LCGC14_1357790</name>
</gene>
<name>A0A0F9KV44_9ZZZZ</name>
<proteinExistence type="predicted"/>
<feature type="transmembrane region" description="Helical" evidence="1">
    <location>
        <begin position="114"/>
        <end position="134"/>
    </location>
</feature>
<keyword evidence="1" id="KW-1133">Transmembrane helix</keyword>
<protein>
    <submittedName>
        <fullName evidence="2">Uncharacterized protein</fullName>
    </submittedName>
</protein>
<sequence>MAIKRMIMNKKGEGRIQATMLLFVYIFVVFFGSMFLGLAIFFFAQVDAALDQDIDVGQVNLREINADTFGAMTDSFLRTADTIGLFIVLGMIGGVMLVAFFFGNDQKIWIPIDFIIILFAFITSVYLSQVYDLLINSTAFLDVYINNIPQTSRFMLNLPLIVSIVGAILMVLTYSGLRKDQQKEVELFGR</sequence>
<feature type="transmembrane region" description="Helical" evidence="1">
    <location>
        <begin position="21"/>
        <end position="44"/>
    </location>
</feature>
<feature type="transmembrane region" description="Helical" evidence="1">
    <location>
        <begin position="82"/>
        <end position="102"/>
    </location>
</feature>
<evidence type="ECO:0000313" key="2">
    <source>
        <dbReference type="EMBL" id="KKM78656.1"/>
    </source>
</evidence>
<comment type="caution">
    <text evidence="2">The sequence shown here is derived from an EMBL/GenBank/DDBJ whole genome shotgun (WGS) entry which is preliminary data.</text>
</comment>
<dbReference type="EMBL" id="LAZR01008457">
    <property type="protein sequence ID" value="KKM78656.1"/>
    <property type="molecule type" value="Genomic_DNA"/>
</dbReference>
<organism evidence="2">
    <name type="scientific">marine sediment metagenome</name>
    <dbReference type="NCBI Taxonomy" id="412755"/>
    <lineage>
        <taxon>unclassified sequences</taxon>
        <taxon>metagenomes</taxon>
        <taxon>ecological metagenomes</taxon>
    </lineage>
</organism>
<keyword evidence="1" id="KW-0812">Transmembrane</keyword>
<feature type="transmembrane region" description="Helical" evidence="1">
    <location>
        <begin position="154"/>
        <end position="174"/>
    </location>
</feature>